<evidence type="ECO:0000259" key="6">
    <source>
        <dbReference type="Pfam" id="PF00251"/>
    </source>
</evidence>
<dbReference type="InterPro" id="IPR023296">
    <property type="entry name" value="Glyco_hydro_beta-prop_sf"/>
</dbReference>
<dbReference type="InterPro" id="IPR001362">
    <property type="entry name" value="Glyco_hydro_32"/>
</dbReference>
<feature type="domain" description="Glycosyl hydrolase family 32 C-terminal" evidence="7">
    <location>
        <begin position="375"/>
        <end position="502"/>
    </location>
</feature>
<name>A0ABN4DE38_9CORY</name>
<keyword evidence="9" id="KW-1185">Reference proteome</keyword>
<dbReference type="PANTHER" id="PTHR43101">
    <property type="entry name" value="BETA-FRUCTOSIDASE"/>
    <property type="match status" value="1"/>
</dbReference>
<dbReference type="SUPFAM" id="SSF75005">
    <property type="entry name" value="Arabinanase/levansucrase/invertase"/>
    <property type="match status" value="1"/>
</dbReference>
<dbReference type="Pfam" id="PF08244">
    <property type="entry name" value="Glyco_hydro_32C"/>
    <property type="match status" value="1"/>
</dbReference>
<reference evidence="8 9" key="1">
    <citation type="submission" date="2014-07" db="EMBL/GenBank/DDBJ databases">
        <title>Complete genome sequence of Corynebacterium atypicum DSM 44849: identifiction of the mycolic acid biosynthesis genes.</title>
        <authorList>
            <person name="Tippelt A."/>
            <person name="Mollmann S."/>
            <person name="Albersmeier A."/>
            <person name="Jaenicke S."/>
            <person name="Ruckert C."/>
            <person name="Tauch A."/>
        </authorList>
    </citation>
    <scope>NUCLEOTIDE SEQUENCE [LARGE SCALE GENOMIC DNA]</scope>
    <source>
        <strain evidence="8 9">R2070</strain>
    </source>
</reference>
<evidence type="ECO:0000256" key="1">
    <source>
        <dbReference type="ARBA" id="ARBA00009902"/>
    </source>
</evidence>
<dbReference type="EMBL" id="CP008944">
    <property type="protein sequence ID" value="AIG64718.1"/>
    <property type="molecule type" value="Genomic_DNA"/>
</dbReference>
<evidence type="ECO:0000256" key="5">
    <source>
        <dbReference type="RuleBase" id="RU362110"/>
    </source>
</evidence>
<dbReference type="Pfam" id="PF00251">
    <property type="entry name" value="Glyco_hydro_32N"/>
    <property type="match status" value="1"/>
</dbReference>
<accession>A0ABN4DE38</accession>
<dbReference type="RefSeq" id="WP_038606792.1">
    <property type="nucleotide sequence ID" value="NZ_CP008944.1"/>
</dbReference>
<evidence type="ECO:0000313" key="9">
    <source>
        <dbReference type="Proteomes" id="UP000028504"/>
    </source>
</evidence>
<dbReference type="PANTHER" id="PTHR43101:SF1">
    <property type="entry name" value="BETA-FRUCTOSIDASE"/>
    <property type="match status" value="1"/>
</dbReference>
<evidence type="ECO:0000256" key="3">
    <source>
        <dbReference type="ARBA" id="ARBA00022801"/>
    </source>
</evidence>
<evidence type="ECO:0000256" key="4">
    <source>
        <dbReference type="ARBA" id="ARBA00023295"/>
    </source>
</evidence>
<dbReference type="InterPro" id="IPR013320">
    <property type="entry name" value="ConA-like_dom_sf"/>
</dbReference>
<protein>
    <recommendedName>
        <fullName evidence="2">beta-fructofuranosidase</fullName>
        <ecNumber evidence="2">3.2.1.26</ecNumber>
    </recommendedName>
</protein>
<evidence type="ECO:0000259" key="7">
    <source>
        <dbReference type="Pfam" id="PF08244"/>
    </source>
</evidence>
<dbReference type="SMART" id="SM00640">
    <property type="entry name" value="Glyco_32"/>
    <property type="match status" value="1"/>
</dbReference>
<keyword evidence="3 5" id="KW-0378">Hydrolase</keyword>
<dbReference type="SUPFAM" id="SSF49899">
    <property type="entry name" value="Concanavalin A-like lectins/glucanases"/>
    <property type="match status" value="1"/>
</dbReference>
<organism evidence="8 9">
    <name type="scientific">Corynebacterium atypicum</name>
    <dbReference type="NCBI Taxonomy" id="191610"/>
    <lineage>
        <taxon>Bacteria</taxon>
        <taxon>Bacillati</taxon>
        <taxon>Actinomycetota</taxon>
        <taxon>Actinomycetes</taxon>
        <taxon>Mycobacteriales</taxon>
        <taxon>Corynebacteriaceae</taxon>
        <taxon>Corynebacterium</taxon>
    </lineage>
</organism>
<dbReference type="Gene3D" id="2.115.10.20">
    <property type="entry name" value="Glycosyl hydrolase domain, family 43"/>
    <property type="match status" value="1"/>
</dbReference>
<dbReference type="EC" id="3.2.1.26" evidence="2"/>
<feature type="domain" description="Glycosyl hydrolase family 32 N-terminal" evidence="6">
    <location>
        <begin position="31"/>
        <end position="334"/>
    </location>
</feature>
<proteinExistence type="inferred from homology"/>
<sequence length="510" mass="56245">MNTLEANLDAAEATNAQLRKHLNPRWYPTFHIAAPAGWINDPNGLSYFQGRYQVFFQHYPADSSWGTMHWGHVTSPDLVHFSRAPIALAPSIEEDRDGVFSGSAVTGPDGNLEVFYTGHRWRNGRNEDDGNIQVQCRATSQDGVHFSKHGTVVEAPEALAHFRDPKVFYHEGTWFMVFGTCSADNRGQVHLYHSADLKDWQFDQVIFQDPDPNVFMLECPDLFPLATPQGAQHWVLTYCPMGKKKTGYLYRNDHTAGYVVGDWAPGRAFTARTEFTMQDFGNEFYAPQSFATPDGRRVQFGWMGSFTVPAAPQLDGDGWFGQLTIPRELTLTENLRLDSAPIAEFTGLRAPGPAGDHAPFFQADSITVEPNHTVEIADDAGPCELELTLDRAQSTAVRAGVLVHHTAPGRGTYIACDEQSGRLVVDRRTTGGPDLGYRAAELSGGKLRLRIFIDRGSVEVFGHDEGGASTVLSSYSFPADGPRAITLLAESGTAVLRDVTAYSLDTIWSK</sequence>
<comment type="similarity">
    <text evidence="1 5">Belongs to the glycosyl hydrolase 32 family.</text>
</comment>
<dbReference type="InterPro" id="IPR013189">
    <property type="entry name" value="Glyco_hydro_32_C"/>
</dbReference>
<evidence type="ECO:0000313" key="8">
    <source>
        <dbReference type="EMBL" id="AIG64718.1"/>
    </source>
</evidence>
<dbReference type="InterPro" id="IPR051214">
    <property type="entry name" value="GH32_Enzymes"/>
</dbReference>
<dbReference type="Proteomes" id="UP000028504">
    <property type="component" value="Chromosome"/>
</dbReference>
<dbReference type="InterPro" id="IPR013148">
    <property type="entry name" value="Glyco_hydro_32_N"/>
</dbReference>
<evidence type="ECO:0000256" key="2">
    <source>
        <dbReference type="ARBA" id="ARBA00012758"/>
    </source>
</evidence>
<dbReference type="CDD" id="cd18623">
    <property type="entry name" value="GH32_ScrB-like"/>
    <property type="match status" value="1"/>
</dbReference>
<keyword evidence="4 5" id="KW-0326">Glycosidase</keyword>
<dbReference type="Gene3D" id="2.60.120.560">
    <property type="entry name" value="Exo-inulinase, domain 1"/>
    <property type="match status" value="1"/>
</dbReference>
<gene>
    <name evidence="8" type="ORF">CATYP_09300</name>
</gene>